<evidence type="ECO:0000313" key="7">
    <source>
        <dbReference type="Proteomes" id="UP000245683"/>
    </source>
</evidence>
<comment type="caution">
    <text evidence="6">The sequence shown here is derived from an EMBL/GenBank/DDBJ whole genome shotgun (WGS) entry which is preliminary data.</text>
</comment>
<dbReference type="OrthoDB" id="8479143at2"/>
<dbReference type="InterPro" id="IPR005471">
    <property type="entry name" value="Tscrpt_reg_IclR_N"/>
</dbReference>
<sequence>MRTVLPTIGTASRSSGARAVTRVTADQLPGSGPDGDRRAGTLERGLAILEMLSTGGPVTSARIMEELALSRSATYRILGLLRQRGYVDWDGSAERIHLGRQVVTLGMAALATFDPFVAAQAHLRDLSSELSEAALMAVRDGEQMVYIAHEDATDNLIAVRRLLGVRRPLHATSLGKAYLAALPVEEADRIVDQLPLVVLTANTIIDRGRLRAELDETRARGYAVDNGENEVDVMCFGAAIRDDRGIPVCAISVAGPRERMLEKANVIPQRVADTALSVSRRLGFRGSLNVAQLRR</sequence>
<dbReference type="SMART" id="SM00346">
    <property type="entry name" value="HTH_ICLR"/>
    <property type="match status" value="1"/>
</dbReference>
<feature type="domain" description="IclR-ED" evidence="5">
    <location>
        <begin position="101"/>
        <end position="284"/>
    </location>
</feature>
<proteinExistence type="predicted"/>
<keyword evidence="1" id="KW-0805">Transcription regulation</keyword>
<evidence type="ECO:0000259" key="5">
    <source>
        <dbReference type="PROSITE" id="PS51078"/>
    </source>
</evidence>
<dbReference type="Proteomes" id="UP000245683">
    <property type="component" value="Unassembled WGS sequence"/>
</dbReference>
<reference evidence="7" key="1">
    <citation type="submission" date="2018-05" db="EMBL/GenBank/DDBJ databases">
        <title>Micromonospora globispora sp. nov. and Micromonospora rugosa sp. nov., isolated from marine sediment.</title>
        <authorList>
            <person name="Carro L."/>
            <person name="Aysel V."/>
            <person name="Cetin D."/>
            <person name="Igual J.M."/>
            <person name="Klenk H.-P."/>
            <person name="Trujillo M.E."/>
            <person name="Sahin N."/>
        </authorList>
    </citation>
    <scope>NUCLEOTIDE SEQUENCE [LARGE SCALE GENOMIC DNA]</scope>
    <source>
        <strain evidence="7">S2904</strain>
    </source>
</reference>
<evidence type="ECO:0000256" key="1">
    <source>
        <dbReference type="ARBA" id="ARBA00023015"/>
    </source>
</evidence>
<evidence type="ECO:0000256" key="2">
    <source>
        <dbReference type="ARBA" id="ARBA00023125"/>
    </source>
</evidence>
<dbReference type="InterPro" id="IPR029016">
    <property type="entry name" value="GAF-like_dom_sf"/>
</dbReference>
<keyword evidence="2" id="KW-0238">DNA-binding</keyword>
<dbReference type="Gene3D" id="1.10.10.10">
    <property type="entry name" value="Winged helix-like DNA-binding domain superfamily/Winged helix DNA-binding domain"/>
    <property type="match status" value="1"/>
</dbReference>
<dbReference type="PANTHER" id="PTHR30136:SF24">
    <property type="entry name" value="HTH-TYPE TRANSCRIPTIONAL REPRESSOR ALLR"/>
    <property type="match status" value="1"/>
</dbReference>
<dbReference type="PROSITE" id="PS51077">
    <property type="entry name" value="HTH_ICLR"/>
    <property type="match status" value="1"/>
</dbReference>
<accession>A0A317K3Q9</accession>
<dbReference type="InterPro" id="IPR036388">
    <property type="entry name" value="WH-like_DNA-bd_sf"/>
</dbReference>
<dbReference type="EMBL" id="QGSV01000183">
    <property type="protein sequence ID" value="PWU47586.1"/>
    <property type="molecule type" value="Genomic_DNA"/>
</dbReference>
<gene>
    <name evidence="6" type="ORF">DLJ46_14310</name>
</gene>
<dbReference type="PROSITE" id="PS51078">
    <property type="entry name" value="ICLR_ED"/>
    <property type="match status" value="1"/>
</dbReference>
<dbReference type="SUPFAM" id="SSF46785">
    <property type="entry name" value="Winged helix' DNA-binding domain"/>
    <property type="match status" value="1"/>
</dbReference>
<dbReference type="PANTHER" id="PTHR30136">
    <property type="entry name" value="HELIX-TURN-HELIX TRANSCRIPTIONAL REGULATOR, ICLR FAMILY"/>
    <property type="match status" value="1"/>
</dbReference>
<dbReference type="InterPro" id="IPR050707">
    <property type="entry name" value="HTH_MetabolicPath_Reg"/>
</dbReference>
<dbReference type="Pfam" id="PF01614">
    <property type="entry name" value="IclR_C"/>
    <property type="match status" value="1"/>
</dbReference>
<dbReference type="GO" id="GO:0045892">
    <property type="term" value="P:negative regulation of DNA-templated transcription"/>
    <property type="evidence" value="ECO:0007669"/>
    <property type="project" value="TreeGrafter"/>
</dbReference>
<dbReference type="InterPro" id="IPR036390">
    <property type="entry name" value="WH_DNA-bd_sf"/>
</dbReference>
<name>A0A317K3Q9_9ACTN</name>
<dbReference type="Pfam" id="PF09339">
    <property type="entry name" value="HTH_IclR"/>
    <property type="match status" value="1"/>
</dbReference>
<dbReference type="SUPFAM" id="SSF55781">
    <property type="entry name" value="GAF domain-like"/>
    <property type="match status" value="1"/>
</dbReference>
<keyword evidence="3" id="KW-0804">Transcription</keyword>
<evidence type="ECO:0000313" key="6">
    <source>
        <dbReference type="EMBL" id="PWU47586.1"/>
    </source>
</evidence>
<dbReference type="GO" id="GO:0003700">
    <property type="term" value="F:DNA-binding transcription factor activity"/>
    <property type="evidence" value="ECO:0007669"/>
    <property type="project" value="TreeGrafter"/>
</dbReference>
<feature type="domain" description="HTH iclR-type" evidence="4">
    <location>
        <begin position="39"/>
        <end position="100"/>
    </location>
</feature>
<dbReference type="InterPro" id="IPR014757">
    <property type="entry name" value="Tscrpt_reg_IclR_C"/>
</dbReference>
<dbReference type="AlphaFoldDB" id="A0A317K3Q9"/>
<keyword evidence="7" id="KW-1185">Reference proteome</keyword>
<evidence type="ECO:0000256" key="3">
    <source>
        <dbReference type="ARBA" id="ARBA00023163"/>
    </source>
</evidence>
<dbReference type="GO" id="GO:0003677">
    <property type="term" value="F:DNA binding"/>
    <property type="evidence" value="ECO:0007669"/>
    <property type="project" value="UniProtKB-KW"/>
</dbReference>
<dbReference type="Gene3D" id="3.30.450.40">
    <property type="match status" value="1"/>
</dbReference>
<evidence type="ECO:0000259" key="4">
    <source>
        <dbReference type="PROSITE" id="PS51077"/>
    </source>
</evidence>
<organism evidence="6 7">
    <name type="scientific">Micromonospora globispora</name>
    <dbReference type="NCBI Taxonomy" id="1450148"/>
    <lineage>
        <taxon>Bacteria</taxon>
        <taxon>Bacillati</taxon>
        <taxon>Actinomycetota</taxon>
        <taxon>Actinomycetes</taxon>
        <taxon>Micromonosporales</taxon>
        <taxon>Micromonosporaceae</taxon>
        <taxon>Micromonospora</taxon>
    </lineage>
</organism>
<dbReference type="RefSeq" id="WP_109945156.1">
    <property type="nucleotide sequence ID" value="NZ_QGGF01000297.1"/>
</dbReference>
<protein>
    <submittedName>
        <fullName evidence="6">IclR family transcriptional regulator</fullName>
    </submittedName>
</protein>